<dbReference type="InterPro" id="IPR004706">
    <property type="entry name" value="Arsenical-R_Acr3"/>
</dbReference>
<evidence type="ECO:0000256" key="2">
    <source>
        <dbReference type="ARBA" id="ARBA00010110"/>
    </source>
</evidence>
<evidence type="ECO:0000256" key="5">
    <source>
        <dbReference type="ARBA" id="ARBA00022692"/>
    </source>
</evidence>
<keyword evidence="7 8" id="KW-0472">Membrane</keyword>
<reference evidence="9" key="1">
    <citation type="submission" date="2022-09" db="EMBL/GenBank/DDBJ databases">
        <authorList>
            <person name="Li D."/>
            <person name="Cheng J."/>
            <person name="Li Y."/>
        </authorList>
    </citation>
    <scope>NUCLEOTIDE SEQUENCE</scope>
    <source>
        <strain evidence="9">DL</strain>
    </source>
</reference>
<feature type="transmembrane region" description="Helical" evidence="8">
    <location>
        <begin position="234"/>
        <end position="256"/>
    </location>
</feature>
<name>A0ABY6FNR2_9MICC</name>
<dbReference type="PANTHER" id="PTHR43057:SF1">
    <property type="entry name" value="ARSENICAL-RESISTANCE PROTEIN 3"/>
    <property type="match status" value="1"/>
</dbReference>
<accession>A0ABY6FNR2</accession>
<keyword evidence="5 8" id="KW-0812">Transmembrane</keyword>
<dbReference type="PANTHER" id="PTHR43057">
    <property type="entry name" value="ARSENITE EFFLUX TRANSPORTER"/>
    <property type="match status" value="1"/>
</dbReference>
<feature type="transmembrane region" description="Helical" evidence="8">
    <location>
        <begin position="74"/>
        <end position="96"/>
    </location>
</feature>
<protein>
    <submittedName>
        <fullName evidence="9">Bile acid:sodium symporter</fullName>
    </submittedName>
</protein>
<evidence type="ECO:0000313" key="9">
    <source>
        <dbReference type="EMBL" id="UYB34840.1"/>
    </source>
</evidence>
<dbReference type="Proteomes" id="UP001063368">
    <property type="component" value="Chromosome"/>
</dbReference>
<feature type="transmembrane region" description="Helical" evidence="8">
    <location>
        <begin position="199"/>
        <end position="222"/>
    </location>
</feature>
<dbReference type="InterPro" id="IPR038770">
    <property type="entry name" value="Na+/solute_symporter_sf"/>
</dbReference>
<keyword evidence="3" id="KW-0813">Transport</keyword>
<evidence type="ECO:0000256" key="1">
    <source>
        <dbReference type="ARBA" id="ARBA00004651"/>
    </source>
</evidence>
<evidence type="ECO:0000256" key="4">
    <source>
        <dbReference type="ARBA" id="ARBA00022475"/>
    </source>
</evidence>
<comment type="subcellular location">
    <subcellularLocation>
        <location evidence="1">Cell membrane</location>
        <topology evidence="1">Multi-pass membrane protein</topology>
    </subcellularLocation>
</comment>
<feature type="transmembrane region" description="Helical" evidence="8">
    <location>
        <begin position="43"/>
        <end position="62"/>
    </location>
</feature>
<gene>
    <name evidence="9" type="ORF">N9A08_09235</name>
</gene>
<keyword evidence="4" id="KW-1003">Cell membrane</keyword>
<feature type="transmembrane region" description="Helical" evidence="8">
    <location>
        <begin position="102"/>
        <end position="121"/>
    </location>
</feature>
<organism evidence="9 10">
    <name type="scientific">Arthrobacter koreensis</name>
    <dbReference type="NCBI Taxonomy" id="199136"/>
    <lineage>
        <taxon>Bacteria</taxon>
        <taxon>Bacillati</taxon>
        <taxon>Actinomycetota</taxon>
        <taxon>Actinomycetes</taxon>
        <taxon>Micrococcales</taxon>
        <taxon>Micrococcaceae</taxon>
        <taxon>Arthrobacter</taxon>
    </lineage>
</organism>
<evidence type="ECO:0000256" key="8">
    <source>
        <dbReference type="SAM" id="Phobius"/>
    </source>
</evidence>
<evidence type="ECO:0000256" key="7">
    <source>
        <dbReference type="ARBA" id="ARBA00023136"/>
    </source>
</evidence>
<feature type="transmembrane region" description="Helical" evidence="8">
    <location>
        <begin position="133"/>
        <end position="152"/>
    </location>
</feature>
<dbReference type="InterPro" id="IPR002657">
    <property type="entry name" value="BilAc:Na_symport/Acr3"/>
</dbReference>
<evidence type="ECO:0000313" key="10">
    <source>
        <dbReference type="Proteomes" id="UP001063368"/>
    </source>
</evidence>
<proteinExistence type="inferred from homology"/>
<keyword evidence="6 8" id="KW-1133">Transmembrane helix</keyword>
<dbReference type="Gene3D" id="1.20.1530.20">
    <property type="match status" value="1"/>
</dbReference>
<dbReference type="Pfam" id="PF01758">
    <property type="entry name" value="SBF"/>
    <property type="match status" value="1"/>
</dbReference>
<keyword evidence="10" id="KW-1185">Reference proteome</keyword>
<evidence type="ECO:0000256" key="6">
    <source>
        <dbReference type="ARBA" id="ARBA00022989"/>
    </source>
</evidence>
<evidence type="ECO:0000256" key="3">
    <source>
        <dbReference type="ARBA" id="ARBA00022448"/>
    </source>
</evidence>
<dbReference type="RefSeq" id="WP_263126942.1">
    <property type="nucleotide sequence ID" value="NZ_CP106856.1"/>
</dbReference>
<dbReference type="EMBL" id="CP106856">
    <property type="protein sequence ID" value="UYB34840.1"/>
    <property type="molecule type" value="Genomic_DNA"/>
</dbReference>
<sequence>MDSMAGIRLRDALERHQISLCLAALAAGFLAGAALPGASALQALINPAIALLLYATFLAVPFTRIRAGLLDLRFLGLLLLLNFVLVPALVFVLSRFVAHDAALLTGVLLVLLAPCVDYVIVFSALGGADHGKLLAATPLLMIAQLLLLPPFLWLFTSGSVAGLIEPGPFLEALVFLILLPLAAAAATQLLAGRRPAFRALAAAGNASMVPLMLVVLFTVAASQARRVLEEGLSLAWLVPLYAVFLAVMVLAGAFTGRAGGLDYGSARALAFSGATRNSLVVLPLALALPDAGGTAAAVVTQTFVELAGMALCIRFIPQLLPRPAGRAAGESNRRNRR</sequence>
<feature type="transmembrane region" description="Helical" evidence="8">
    <location>
        <begin position="172"/>
        <end position="192"/>
    </location>
</feature>
<comment type="similarity">
    <text evidence="2">Belongs to the arsenical resistance-3 (ACR3) (TC 2.A.59) family.</text>
</comment>